<feature type="transmembrane region" description="Helical" evidence="2">
    <location>
        <begin position="12"/>
        <end position="34"/>
    </location>
</feature>
<dbReference type="InterPro" id="IPR053070">
    <property type="entry name" value="RING-type_E3_ubiquitin-ligase"/>
</dbReference>
<accession>A0A834X1C0</accession>
<keyword evidence="1" id="KW-0863">Zinc-finger</keyword>
<sequence length="179" mass="20003">MDDLFDRLPDEAKLGITIFYVLEILANILGMAYYMYPNKVLAIAVLTTVILGFLFGFLTILIVRRDNRLGEVNDIENQLQSSDQTTRSSRLFTMALPPLKSFSSDDNNETTLSSSAQCVVCLEEFKNGEMIQPFPSCGHEFHVSCIRSWLNGGNITCPICRFSLQDVILSTLTTTSITT</sequence>
<dbReference type="SMART" id="SM00184">
    <property type="entry name" value="RING"/>
    <property type="match status" value="1"/>
</dbReference>
<name>A0A834X1C0_9FABA</name>
<proteinExistence type="predicted"/>
<keyword evidence="5" id="KW-1185">Reference proteome</keyword>
<evidence type="ECO:0000313" key="5">
    <source>
        <dbReference type="Proteomes" id="UP000634136"/>
    </source>
</evidence>
<evidence type="ECO:0000256" key="2">
    <source>
        <dbReference type="SAM" id="Phobius"/>
    </source>
</evidence>
<dbReference type="PANTHER" id="PTHR47035">
    <property type="entry name" value="OS11G0150450 PROTEIN"/>
    <property type="match status" value="1"/>
</dbReference>
<dbReference type="AlphaFoldDB" id="A0A834X1C0"/>
<keyword evidence="1" id="KW-0862">Zinc</keyword>
<dbReference type="PANTHER" id="PTHR47035:SF3">
    <property type="entry name" value="OS11G0150450 PROTEIN"/>
    <property type="match status" value="1"/>
</dbReference>
<keyword evidence="2" id="KW-0472">Membrane</keyword>
<keyword evidence="1" id="KW-0479">Metal-binding</keyword>
<evidence type="ECO:0000256" key="1">
    <source>
        <dbReference type="PROSITE-ProRule" id="PRU00175"/>
    </source>
</evidence>
<keyword evidence="2" id="KW-1133">Transmembrane helix</keyword>
<dbReference type="InterPro" id="IPR013083">
    <property type="entry name" value="Znf_RING/FYVE/PHD"/>
</dbReference>
<dbReference type="InterPro" id="IPR001841">
    <property type="entry name" value="Znf_RING"/>
</dbReference>
<dbReference type="Gene3D" id="3.30.40.10">
    <property type="entry name" value="Zinc/RING finger domain, C3HC4 (zinc finger)"/>
    <property type="match status" value="1"/>
</dbReference>
<dbReference type="GO" id="GO:0008270">
    <property type="term" value="F:zinc ion binding"/>
    <property type="evidence" value="ECO:0007669"/>
    <property type="project" value="UniProtKB-KW"/>
</dbReference>
<dbReference type="PROSITE" id="PS50089">
    <property type="entry name" value="ZF_RING_2"/>
    <property type="match status" value="1"/>
</dbReference>
<dbReference type="Proteomes" id="UP000634136">
    <property type="component" value="Unassembled WGS sequence"/>
</dbReference>
<reference evidence="4" key="1">
    <citation type="submission" date="2020-09" db="EMBL/GenBank/DDBJ databases">
        <title>Genome-Enabled Discovery of Anthraquinone Biosynthesis in Senna tora.</title>
        <authorList>
            <person name="Kang S.-H."/>
            <person name="Pandey R.P."/>
            <person name="Lee C.-M."/>
            <person name="Sim J.-S."/>
            <person name="Jeong J.-T."/>
            <person name="Choi B.-S."/>
            <person name="Jung M."/>
            <person name="Ginzburg D."/>
            <person name="Zhao K."/>
            <person name="Won S.Y."/>
            <person name="Oh T.-J."/>
            <person name="Yu Y."/>
            <person name="Kim N.-H."/>
            <person name="Lee O.R."/>
            <person name="Lee T.-H."/>
            <person name="Bashyal P."/>
            <person name="Kim T.-S."/>
            <person name="Lee W.-H."/>
            <person name="Kawkins C."/>
            <person name="Kim C.-K."/>
            <person name="Kim J.S."/>
            <person name="Ahn B.O."/>
            <person name="Rhee S.Y."/>
            <person name="Sohng J.K."/>
        </authorList>
    </citation>
    <scope>NUCLEOTIDE SEQUENCE</scope>
    <source>
        <tissue evidence="4">Leaf</tissue>
    </source>
</reference>
<organism evidence="4 5">
    <name type="scientific">Senna tora</name>
    <dbReference type="NCBI Taxonomy" id="362788"/>
    <lineage>
        <taxon>Eukaryota</taxon>
        <taxon>Viridiplantae</taxon>
        <taxon>Streptophyta</taxon>
        <taxon>Embryophyta</taxon>
        <taxon>Tracheophyta</taxon>
        <taxon>Spermatophyta</taxon>
        <taxon>Magnoliopsida</taxon>
        <taxon>eudicotyledons</taxon>
        <taxon>Gunneridae</taxon>
        <taxon>Pentapetalae</taxon>
        <taxon>rosids</taxon>
        <taxon>fabids</taxon>
        <taxon>Fabales</taxon>
        <taxon>Fabaceae</taxon>
        <taxon>Caesalpinioideae</taxon>
        <taxon>Cassia clade</taxon>
        <taxon>Senna</taxon>
    </lineage>
</organism>
<keyword evidence="2" id="KW-0812">Transmembrane</keyword>
<comment type="caution">
    <text evidence="4">The sequence shown here is derived from an EMBL/GenBank/DDBJ whole genome shotgun (WGS) entry which is preliminary data.</text>
</comment>
<evidence type="ECO:0000313" key="4">
    <source>
        <dbReference type="EMBL" id="KAF7836376.1"/>
    </source>
</evidence>
<feature type="domain" description="RING-type" evidence="3">
    <location>
        <begin position="118"/>
        <end position="161"/>
    </location>
</feature>
<dbReference type="SUPFAM" id="SSF57850">
    <property type="entry name" value="RING/U-box"/>
    <property type="match status" value="1"/>
</dbReference>
<protein>
    <submittedName>
        <fullName evidence="4">RING-H2 finger protein ATL57-like</fullName>
    </submittedName>
</protein>
<dbReference type="EMBL" id="JAAIUW010000004">
    <property type="protein sequence ID" value="KAF7836376.1"/>
    <property type="molecule type" value="Genomic_DNA"/>
</dbReference>
<dbReference type="OrthoDB" id="1887190at2759"/>
<dbReference type="CDD" id="cd16473">
    <property type="entry name" value="RING-H2_RNF103"/>
    <property type="match status" value="1"/>
</dbReference>
<feature type="transmembrane region" description="Helical" evidence="2">
    <location>
        <begin position="40"/>
        <end position="63"/>
    </location>
</feature>
<dbReference type="Pfam" id="PF13639">
    <property type="entry name" value="zf-RING_2"/>
    <property type="match status" value="1"/>
</dbReference>
<evidence type="ECO:0000259" key="3">
    <source>
        <dbReference type="PROSITE" id="PS50089"/>
    </source>
</evidence>
<gene>
    <name evidence="4" type="ORF">G2W53_011235</name>
</gene>